<comment type="cofactor">
    <cofactor evidence="12">
        <name>Zn(2+)</name>
        <dbReference type="ChEBI" id="CHEBI:29105"/>
    </cofactor>
    <text evidence="12">Binds 2 Zn(2+) ions per subunit.</text>
</comment>
<feature type="binding site" evidence="12">
    <location>
        <position position="235"/>
    </location>
    <ligand>
        <name>Ca(2+)</name>
        <dbReference type="ChEBI" id="CHEBI:29108"/>
        <label>3</label>
    </ligand>
</feature>
<evidence type="ECO:0000259" key="17">
    <source>
        <dbReference type="SMART" id="SM00235"/>
    </source>
</evidence>
<feature type="binding site" evidence="12">
    <location>
        <position position="235"/>
    </location>
    <ligand>
        <name>Ca(2+)</name>
        <dbReference type="ChEBI" id="CHEBI:29108"/>
        <label>1</label>
    </ligand>
</feature>
<dbReference type="PROSITE" id="PS51642">
    <property type="entry name" value="HEMOPEXIN_2"/>
    <property type="match status" value="4"/>
</dbReference>
<feature type="repeat" description="Hemopexin" evidence="14">
    <location>
        <begin position="612"/>
        <end position="659"/>
    </location>
</feature>
<keyword evidence="4 16" id="KW-0732">Signal</keyword>
<evidence type="ECO:0000313" key="18">
    <source>
        <dbReference type="Proteomes" id="UP000504635"/>
    </source>
</evidence>
<evidence type="ECO:0000256" key="8">
    <source>
        <dbReference type="ARBA" id="ARBA00023049"/>
    </source>
</evidence>
<feature type="binding site" evidence="12">
    <location>
        <position position="273"/>
    </location>
    <ligand>
        <name>Zn(2+)</name>
        <dbReference type="ChEBI" id="CHEBI:29105"/>
        <label>2</label>
        <note>catalytic</note>
    </ligand>
</feature>
<evidence type="ECO:0000256" key="1">
    <source>
        <dbReference type="ARBA" id="ARBA00010370"/>
    </source>
</evidence>
<keyword evidence="6" id="KW-0378">Hydrolase</keyword>
<name>A0A6J2XJG0_SITOR</name>
<dbReference type="InterPro" id="IPR021158">
    <property type="entry name" value="Pept_M10A_Zn_BS"/>
</dbReference>
<evidence type="ECO:0000256" key="11">
    <source>
        <dbReference type="PIRSR" id="PIRSR001191-2"/>
    </source>
</evidence>
<dbReference type="InterPro" id="IPR036365">
    <property type="entry name" value="PGBD-like_sf"/>
</dbReference>
<dbReference type="PRINTS" id="PR00138">
    <property type="entry name" value="MATRIXIN"/>
</dbReference>
<evidence type="ECO:0000313" key="19">
    <source>
        <dbReference type="RefSeq" id="XP_030751638.1"/>
    </source>
</evidence>
<dbReference type="PANTHER" id="PTHR10201">
    <property type="entry name" value="MATRIX METALLOPROTEINASE"/>
    <property type="match status" value="1"/>
</dbReference>
<feature type="binding site" evidence="12">
    <location>
        <position position="618"/>
    </location>
    <ligand>
        <name>Ca(2+)</name>
        <dbReference type="ChEBI" id="CHEBI:29108"/>
        <label>5</label>
    </ligand>
</feature>
<evidence type="ECO:0000256" key="7">
    <source>
        <dbReference type="ARBA" id="ARBA00022833"/>
    </source>
</evidence>
<dbReference type="InterPro" id="IPR002477">
    <property type="entry name" value="Peptidoglycan-bd-like"/>
</dbReference>
<dbReference type="GO" id="GO:0030198">
    <property type="term" value="P:extracellular matrix organization"/>
    <property type="evidence" value="ECO:0007669"/>
    <property type="project" value="TreeGrafter"/>
</dbReference>
<feature type="binding site" evidence="12">
    <location>
        <position position="230"/>
    </location>
    <ligand>
        <name>Zn(2+)</name>
        <dbReference type="ChEBI" id="CHEBI:29105"/>
        <label>1</label>
    </ligand>
</feature>
<dbReference type="GO" id="GO:0005615">
    <property type="term" value="C:extracellular space"/>
    <property type="evidence" value="ECO:0007669"/>
    <property type="project" value="TreeGrafter"/>
</dbReference>
<dbReference type="PANTHER" id="PTHR10201:SF308">
    <property type="entry name" value="MATRIX METALLOPROTEINASE 2"/>
    <property type="match status" value="1"/>
</dbReference>
<sequence>MFSRRLEASRRRRRRSPFLCRSCLVLLVWVIGLGCGGEASAKLGRIAKREVLDENLNVYLTRFGYMPSATDDAVGALRTEESVRNAIKEMQEFAGIPATGKLDDRTIKLMNTPRCGLPDKSRQTSGRRKRYSVRHIKWHRTDLTWSLRTTQFQDQNLRSYDVRYVISKALDVWSKHSKLTFAEVDSDRADILIYFHRKDHGDNFPFDGRGIILAHAFFPTGQEGVSVDVHFDADENWTTSGSSDLGTNLFMVAAHEIGHSLGLSHSNVEGALMYPWYTEMKNGFEYELPEDDRLGIQSLYGARDEKKRERIPHYPHQPTYYRPTTTTTTTTTTTMRPVTRPHHKYPYDPRNPYGKHPHDPRNPYGYYPNRSDKSPQKPMHPSKKHHYYPTGSNPDHKPDKKHYTPGYDPNRKSTATRQDYPLVTKRPYTKTVKPHHRNQPHVTHIPTERTTRYVPKEYPGEPPPDTCDTSYDAIAVIRKELFIFKDRYFWRIGDNGLVEKNYPAEITRLWKDFPKNLTHIDAVYERPDGHIAFFIGDKYYLFAGLRVVPGYPKPITDLGLPVSLKKIDGAMVWGHNGQTYFYSGDMYWRFDESVQKVELDYPRNMAMWNGVGTDIDAVFQWKDGRTYFFKGKGFWKFNDQRMSVEHVEQKPSGPFWMGCKQNYEENGLNQKLPYVNLASRSHKTDLKLWLIILFSMGNLILKIV</sequence>
<feature type="binding site" evidence="12">
    <location>
        <position position="215"/>
    </location>
    <ligand>
        <name>Zn(2+)</name>
        <dbReference type="ChEBI" id="CHEBI:29105"/>
        <label>1</label>
    </ligand>
</feature>
<feature type="binding site" evidence="12">
    <location>
        <position position="472"/>
    </location>
    <ligand>
        <name>Ca(2+)</name>
        <dbReference type="ChEBI" id="CHEBI:29108"/>
        <label>4</label>
    </ligand>
</feature>
<dbReference type="Pfam" id="PF01471">
    <property type="entry name" value="PG_binding_1"/>
    <property type="match status" value="1"/>
</dbReference>
<keyword evidence="7 11" id="KW-0862">Zinc</keyword>
<dbReference type="InterPro" id="IPR001818">
    <property type="entry name" value="Pept_M10_metallopeptidase"/>
</dbReference>
<dbReference type="InterPro" id="IPR021190">
    <property type="entry name" value="Pept_M10A"/>
</dbReference>
<feature type="repeat" description="Hemopexin" evidence="14">
    <location>
        <begin position="517"/>
        <end position="562"/>
    </location>
</feature>
<dbReference type="Gene3D" id="2.110.10.10">
    <property type="entry name" value="Hemopexin-like domain"/>
    <property type="match status" value="1"/>
</dbReference>
<evidence type="ECO:0000256" key="15">
    <source>
        <dbReference type="SAM" id="MobiDB-lite"/>
    </source>
</evidence>
<evidence type="ECO:0000256" key="16">
    <source>
        <dbReference type="SAM" id="SignalP"/>
    </source>
</evidence>
<dbReference type="GO" id="GO:0030574">
    <property type="term" value="P:collagen catabolic process"/>
    <property type="evidence" value="ECO:0007669"/>
    <property type="project" value="TreeGrafter"/>
</dbReference>
<evidence type="ECO:0000256" key="12">
    <source>
        <dbReference type="PIRSR" id="PIRSR621190-2"/>
    </source>
</evidence>
<dbReference type="InterPro" id="IPR024079">
    <property type="entry name" value="MetalloPept_cat_dom_sf"/>
</dbReference>
<dbReference type="SUPFAM" id="SSF50923">
    <property type="entry name" value="Hemopexin-like domain"/>
    <property type="match status" value="1"/>
</dbReference>
<proteinExistence type="inferred from homology"/>
<feature type="binding site" evidence="12">
    <location>
        <position position="202"/>
    </location>
    <ligand>
        <name>Zn(2+)</name>
        <dbReference type="ChEBI" id="CHEBI:29105"/>
        <label>1</label>
    </ligand>
</feature>
<feature type="binding site" evidence="12">
    <location>
        <position position="570"/>
    </location>
    <ligand>
        <name>Ca(2+)</name>
        <dbReference type="ChEBI" id="CHEBI:29108"/>
        <label>5</label>
    </ligand>
</feature>
<keyword evidence="18" id="KW-1185">Reference proteome</keyword>
<feature type="active site" evidence="10">
    <location>
        <position position="256"/>
    </location>
</feature>
<feature type="binding site" evidence="12">
    <location>
        <position position="232"/>
    </location>
    <ligand>
        <name>Ca(2+)</name>
        <dbReference type="ChEBI" id="CHEBI:29108"/>
        <label>3</label>
    </ligand>
</feature>
<dbReference type="GO" id="GO:0008270">
    <property type="term" value="F:zinc ion binding"/>
    <property type="evidence" value="ECO:0007669"/>
    <property type="project" value="InterPro"/>
</dbReference>
<dbReference type="PROSITE" id="PS00546">
    <property type="entry name" value="CYSTEINE_SWITCH"/>
    <property type="match status" value="1"/>
</dbReference>
<dbReference type="InterPro" id="IPR018487">
    <property type="entry name" value="Hemopexin-like_repeat"/>
</dbReference>
<keyword evidence="12" id="KW-0106">Calcium</keyword>
<dbReference type="GO" id="GO:0031012">
    <property type="term" value="C:extracellular matrix"/>
    <property type="evidence" value="ECO:0007669"/>
    <property type="project" value="InterPro"/>
</dbReference>
<feature type="binding site" evidence="12">
    <location>
        <position position="521"/>
    </location>
    <ligand>
        <name>Ca(2+)</name>
        <dbReference type="ChEBI" id="CHEBI:29108"/>
        <label>4</label>
    </ligand>
</feature>
<dbReference type="Gene3D" id="3.40.390.10">
    <property type="entry name" value="Collagenase (Catalytic Domain)"/>
    <property type="match status" value="1"/>
</dbReference>
<dbReference type="InterPro" id="IPR036375">
    <property type="entry name" value="Hemopexin-like_dom_sf"/>
</dbReference>
<evidence type="ECO:0000256" key="3">
    <source>
        <dbReference type="ARBA" id="ARBA00022723"/>
    </source>
</evidence>
<evidence type="ECO:0000256" key="14">
    <source>
        <dbReference type="PROSITE-ProRule" id="PRU01011"/>
    </source>
</evidence>
<feature type="compositionally biased region" description="Low complexity" evidence="15">
    <location>
        <begin position="314"/>
        <end position="338"/>
    </location>
</feature>
<dbReference type="OrthoDB" id="406838at2759"/>
<dbReference type="InterPro" id="IPR033739">
    <property type="entry name" value="M10A_MMP"/>
</dbReference>
<dbReference type="Pfam" id="PF00045">
    <property type="entry name" value="Hemopexin"/>
    <property type="match status" value="4"/>
</dbReference>
<feature type="binding site" evidence="11">
    <location>
        <position position="255"/>
    </location>
    <ligand>
        <name>Zn(2+)</name>
        <dbReference type="ChEBI" id="CHEBI:29105"/>
        <label>2</label>
        <note>catalytic</note>
    </ligand>
</feature>
<dbReference type="GO" id="GO:0004222">
    <property type="term" value="F:metalloendopeptidase activity"/>
    <property type="evidence" value="ECO:0007669"/>
    <property type="project" value="InterPro"/>
</dbReference>
<dbReference type="SUPFAM" id="SSF55486">
    <property type="entry name" value="Metalloproteases ('zincins'), catalytic domain"/>
    <property type="match status" value="1"/>
</dbReference>
<feature type="chain" id="PRO_5026677239" evidence="16">
    <location>
        <begin position="42"/>
        <end position="704"/>
    </location>
</feature>
<feature type="binding site" evidence="12">
    <location>
        <position position="474"/>
    </location>
    <ligand>
        <name>Ca(2+)</name>
        <dbReference type="ChEBI" id="CHEBI:29108"/>
        <label>5</label>
    </ligand>
</feature>
<keyword evidence="5" id="KW-0677">Repeat</keyword>
<evidence type="ECO:0000256" key="13">
    <source>
        <dbReference type="PIRSR" id="PIRSR621190-4"/>
    </source>
</evidence>
<feature type="binding site" evidence="12">
    <location>
        <position position="228"/>
    </location>
    <ligand>
        <name>Ca(2+)</name>
        <dbReference type="ChEBI" id="CHEBI:29108"/>
        <label>2</label>
    </ligand>
</feature>
<feature type="binding site" description="in inhibited form" evidence="12">
    <location>
        <position position="115"/>
    </location>
    <ligand>
        <name>Zn(2+)</name>
        <dbReference type="ChEBI" id="CHEBI:29105"/>
        <label>2</label>
        <note>catalytic</note>
    </ligand>
</feature>
<feature type="binding site" evidence="12">
    <location>
        <position position="208"/>
    </location>
    <ligand>
        <name>Ca(2+)</name>
        <dbReference type="ChEBI" id="CHEBI:29108"/>
        <label>3</label>
    </ligand>
</feature>
<dbReference type="InterPro" id="IPR006026">
    <property type="entry name" value="Peptidase_Metallo"/>
</dbReference>
<dbReference type="AlphaFoldDB" id="A0A6J2XJG0"/>
<dbReference type="SMART" id="SM00120">
    <property type="entry name" value="HX"/>
    <property type="match status" value="4"/>
</dbReference>
<evidence type="ECO:0000256" key="5">
    <source>
        <dbReference type="ARBA" id="ARBA00022737"/>
    </source>
</evidence>
<evidence type="ECO:0000256" key="4">
    <source>
        <dbReference type="ARBA" id="ARBA00022729"/>
    </source>
</evidence>
<dbReference type="CDD" id="cd00094">
    <property type="entry name" value="HX"/>
    <property type="match status" value="1"/>
</dbReference>
<accession>A0A6J2XJG0</accession>
<keyword evidence="9" id="KW-0865">Zymogen</keyword>
<dbReference type="InterPro" id="IPR000585">
    <property type="entry name" value="Hemopexin-like_dom"/>
</dbReference>
<feature type="domain" description="Peptidase metallopeptidase" evidence="17">
    <location>
        <begin position="134"/>
        <end position="302"/>
    </location>
</feature>
<dbReference type="KEGG" id="soy:115879121"/>
<dbReference type="FunFam" id="2.110.10.10:FF:000018">
    <property type="entry name" value="Matrix metallopeptidase 25b"/>
    <property type="match status" value="1"/>
</dbReference>
<gene>
    <name evidence="19" type="primary">LOC115879121</name>
</gene>
<keyword evidence="2" id="KW-0645">Protease</keyword>
<feature type="binding site" evidence="12">
    <location>
        <position position="200"/>
    </location>
    <ligand>
        <name>Zn(2+)</name>
        <dbReference type="ChEBI" id="CHEBI:29105"/>
        <label>1</label>
    </ligand>
</feature>
<feature type="region of interest" description="Disordered" evidence="15">
    <location>
        <begin position="304"/>
        <end position="417"/>
    </location>
</feature>
<dbReference type="Proteomes" id="UP000504635">
    <property type="component" value="Unplaced"/>
</dbReference>
<feature type="binding site" evidence="12">
    <location>
        <position position="207"/>
    </location>
    <ligand>
        <name>Ca(2+)</name>
        <dbReference type="ChEBI" id="CHEBI:29108"/>
        <label>3</label>
    </ligand>
</feature>
<dbReference type="FunFam" id="3.40.390.10:FF:000022">
    <property type="entry name" value="Matrix metalloproteinase 1, isoform C"/>
    <property type="match status" value="1"/>
</dbReference>
<evidence type="ECO:0000256" key="6">
    <source>
        <dbReference type="ARBA" id="ARBA00022801"/>
    </source>
</evidence>
<feature type="repeat" description="Hemopexin" evidence="14">
    <location>
        <begin position="464"/>
        <end position="513"/>
    </location>
</feature>
<feature type="binding site" evidence="11">
    <location>
        <position position="265"/>
    </location>
    <ligand>
        <name>Zn(2+)</name>
        <dbReference type="ChEBI" id="CHEBI:29105"/>
        <label>2</label>
        <note>catalytic</note>
    </ligand>
</feature>
<dbReference type="SUPFAM" id="SSF47090">
    <property type="entry name" value="PGBD-like"/>
    <property type="match status" value="1"/>
</dbReference>
<evidence type="ECO:0000256" key="9">
    <source>
        <dbReference type="ARBA" id="ARBA00023145"/>
    </source>
</evidence>
<feature type="binding site" evidence="12">
    <location>
        <position position="616"/>
    </location>
    <ligand>
        <name>Ca(2+)</name>
        <dbReference type="ChEBI" id="CHEBI:29108"/>
        <label>4</label>
    </ligand>
</feature>
<evidence type="ECO:0000256" key="2">
    <source>
        <dbReference type="ARBA" id="ARBA00022670"/>
    </source>
</evidence>
<dbReference type="SMART" id="SM00235">
    <property type="entry name" value="ZnMc"/>
    <property type="match status" value="1"/>
</dbReference>
<dbReference type="InParanoid" id="A0A6J2XJG0"/>
<dbReference type="FunCoup" id="A0A6J2XJG0">
    <property type="interactions" value="243"/>
</dbReference>
<reference evidence="19" key="1">
    <citation type="submission" date="2025-08" db="UniProtKB">
        <authorList>
            <consortium name="RefSeq"/>
        </authorList>
    </citation>
    <scope>IDENTIFICATION</scope>
    <source>
        <tissue evidence="19">Gonads</tissue>
    </source>
</reference>
<feature type="binding site" evidence="12">
    <location>
        <position position="190"/>
    </location>
    <ligand>
        <name>Ca(2+)</name>
        <dbReference type="ChEBI" id="CHEBI:29108"/>
        <label>2</label>
    </ligand>
</feature>
<comment type="similarity">
    <text evidence="1">Belongs to the peptidase M10A family.</text>
</comment>
<feature type="repeat" description="Hemopexin" evidence="14">
    <location>
        <begin position="564"/>
        <end position="611"/>
    </location>
</feature>
<dbReference type="RefSeq" id="XP_030751638.1">
    <property type="nucleotide sequence ID" value="XM_030895778.1"/>
</dbReference>
<comment type="cofactor">
    <cofactor evidence="12">
        <name>Ca(2+)</name>
        <dbReference type="ChEBI" id="CHEBI:29108"/>
    </cofactor>
    <text evidence="12">Can bind about 5 Ca(2+) ions per subunit.</text>
</comment>
<dbReference type="PIRSF" id="PIRSF001191">
    <property type="entry name" value="Peptidase_M10A_matrix"/>
    <property type="match status" value="1"/>
</dbReference>
<protein>
    <submittedName>
        <fullName evidence="19">Matrix metalloproteinase-2-like isoform X1</fullName>
    </submittedName>
</protein>
<feature type="signal peptide" evidence="16">
    <location>
        <begin position="1"/>
        <end position="41"/>
    </location>
</feature>
<dbReference type="GeneID" id="115879121"/>
<dbReference type="PROSITE" id="PS51257">
    <property type="entry name" value="PROKAR_LIPOPROTEIN"/>
    <property type="match status" value="1"/>
</dbReference>
<dbReference type="Pfam" id="PF00413">
    <property type="entry name" value="Peptidase_M10"/>
    <property type="match status" value="1"/>
</dbReference>
<dbReference type="GO" id="GO:0006508">
    <property type="term" value="P:proteolysis"/>
    <property type="evidence" value="ECO:0007669"/>
    <property type="project" value="UniProtKB-KW"/>
</dbReference>
<organism evidence="18 19">
    <name type="scientific">Sitophilus oryzae</name>
    <name type="common">Rice weevil</name>
    <name type="synonym">Curculio oryzae</name>
    <dbReference type="NCBI Taxonomy" id="7048"/>
    <lineage>
        <taxon>Eukaryota</taxon>
        <taxon>Metazoa</taxon>
        <taxon>Ecdysozoa</taxon>
        <taxon>Arthropoda</taxon>
        <taxon>Hexapoda</taxon>
        <taxon>Insecta</taxon>
        <taxon>Pterygota</taxon>
        <taxon>Neoptera</taxon>
        <taxon>Endopterygota</taxon>
        <taxon>Coleoptera</taxon>
        <taxon>Polyphaga</taxon>
        <taxon>Cucujiformia</taxon>
        <taxon>Curculionidae</taxon>
        <taxon>Dryophthorinae</taxon>
        <taxon>Sitophilus</taxon>
    </lineage>
</organism>
<keyword evidence="3 11" id="KW-0479">Metal-binding</keyword>
<dbReference type="CDD" id="cd04278">
    <property type="entry name" value="ZnMc_MMP"/>
    <property type="match status" value="1"/>
</dbReference>
<evidence type="ECO:0000256" key="10">
    <source>
        <dbReference type="PIRSR" id="PIRSR001191-1"/>
    </source>
</evidence>
<feature type="modified residue" description="Phosphotyrosine; by PKDCC" evidence="13">
    <location>
        <position position="551"/>
    </location>
</feature>
<feature type="binding site" evidence="11">
    <location>
        <position position="259"/>
    </location>
    <ligand>
        <name>Zn(2+)</name>
        <dbReference type="ChEBI" id="CHEBI:29105"/>
        <label>2</label>
        <note>catalytic</note>
    </ligand>
</feature>
<keyword evidence="8" id="KW-0482">Metalloprotease</keyword>